<evidence type="ECO:0000313" key="2">
    <source>
        <dbReference type="Proteomes" id="UP001141434"/>
    </source>
</evidence>
<dbReference type="AlphaFoldDB" id="A0A9W9GB25"/>
<keyword evidence="2" id="KW-1185">Reference proteome</keyword>
<evidence type="ECO:0000313" key="1">
    <source>
        <dbReference type="EMBL" id="KAJ5115418.1"/>
    </source>
</evidence>
<comment type="caution">
    <text evidence="1">The sequence shown here is derived from an EMBL/GenBank/DDBJ whole genome shotgun (WGS) entry which is preliminary data.</text>
</comment>
<name>A0A9W9GB25_9EURO</name>
<dbReference type="EMBL" id="JAPMSZ010000001">
    <property type="protein sequence ID" value="KAJ5115418.1"/>
    <property type="molecule type" value="Genomic_DNA"/>
</dbReference>
<reference evidence="1" key="2">
    <citation type="journal article" date="2023" name="IMA Fungus">
        <title>Comparative genomic study of the Penicillium genus elucidates a diverse pangenome and 15 lateral gene transfer events.</title>
        <authorList>
            <person name="Petersen C."/>
            <person name="Sorensen T."/>
            <person name="Nielsen M.R."/>
            <person name="Sondergaard T.E."/>
            <person name="Sorensen J.L."/>
            <person name="Fitzpatrick D.A."/>
            <person name="Frisvad J.C."/>
            <person name="Nielsen K.L."/>
        </authorList>
    </citation>
    <scope>NUCLEOTIDE SEQUENCE</scope>
    <source>
        <strain evidence="1">IBT 34128</strain>
    </source>
</reference>
<proteinExistence type="predicted"/>
<reference evidence="1" key="1">
    <citation type="submission" date="2022-11" db="EMBL/GenBank/DDBJ databases">
        <authorList>
            <person name="Petersen C."/>
        </authorList>
    </citation>
    <scope>NUCLEOTIDE SEQUENCE</scope>
    <source>
        <strain evidence="1">IBT 34128</strain>
    </source>
</reference>
<gene>
    <name evidence="1" type="ORF">NUU61_001177</name>
</gene>
<protein>
    <submittedName>
        <fullName evidence="1">Uncharacterized protein</fullName>
    </submittedName>
</protein>
<organism evidence="1 2">
    <name type="scientific">Penicillium alfredii</name>
    <dbReference type="NCBI Taxonomy" id="1506179"/>
    <lineage>
        <taxon>Eukaryota</taxon>
        <taxon>Fungi</taxon>
        <taxon>Dikarya</taxon>
        <taxon>Ascomycota</taxon>
        <taxon>Pezizomycotina</taxon>
        <taxon>Eurotiomycetes</taxon>
        <taxon>Eurotiomycetidae</taxon>
        <taxon>Eurotiales</taxon>
        <taxon>Aspergillaceae</taxon>
        <taxon>Penicillium</taxon>
    </lineage>
</organism>
<dbReference type="OrthoDB" id="4358740at2759"/>
<sequence>MEEVNRVISDAIKTHHSIRILGDLPTERLDCEDYLASTRRIISNLITFWENRAELRLLAVEVWPRHCYFALDFNNDEYDYQTAHAQVIVMPVYLLRLSRRSGAWRIFRHKPGDTQLAKRIADLHEGNGQNPIPFLEDHIKGVTHYSPRNRQQPNDALE</sequence>
<dbReference type="RefSeq" id="XP_056516609.1">
    <property type="nucleotide sequence ID" value="XM_056651759.1"/>
</dbReference>
<accession>A0A9W9GB25</accession>
<dbReference type="GeneID" id="81390927"/>
<dbReference type="Proteomes" id="UP001141434">
    <property type="component" value="Unassembled WGS sequence"/>
</dbReference>